<dbReference type="Pfam" id="PF00400">
    <property type="entry name" value="WD40"/>
    <property type="match status" value="9"/>
</dbReference>
<sequence length="1299" mass="149403">MKKDSKGMTLPRNSYESSSLKSILNEITRSDSQIWSYSYGHSSSIFTIAITNDGTLAFAGCEDSSILVINLCSYSFEEVLNGHQTGIIGLKLSSDDRILVSISYDGIIKTWNLKTRKEQDFIDISPFVPETFVLGESGNSIYIGSNDKKIVIWNREIPGDVYYLEGHTDAVNSLALFNDLTYLVSASKDYSVRLWDINENVLSGILLGHTSWVTCLVLANKRELIISGSEDKTIRIWNKTQQKEECCFKGHTGEIYCLVINNNETILASGAQDKFVKIWCLKTFTLLYSYNDNLSYISALGFLNNDKYLLNSSYRQIIVHNISNYKTELILEGHTNSISSIKVIPGTNKIASSSLDNTFKVWDLDDSDIKATLNGHTSFISCLVVSKDNKLIVSGAWDNTIIVWSIKNKCQKFVLKGHEHYVSSLIICNDSKHVVSGSWDKTVRVWELIEGKEIACFKGHTSNVFLVVQDQKSKHVFSIGGEYSVRCWSLKKLKEKFVIKHNHIISKVVVTKDNKYVVTSCLDGSILFTDLKTHKNEKMLKYDSGVSNFVLSDDYEIMCFALQNGTLNVLNVYKNEIIGSVKSSVNFFKKFYLTSNKKFVITFNSERKISVVHVRRLTEYCCFDCGSQIKDLVLASKNKILITGDENATIKVWNIAEKCLEICFYGHTADVEILCLTKNNKYLVSGSRDFTVKMWRFKKIFEIIKSNKKIKTRRSTLNSLQSLGTKISLSTPSSLQDYDYIHNMYPSLSYHGFCQRLIKKLPPEPNDCRFLFPNCINLNHIYCYLGQHIQLAKSLTMDCPIRRNSLGHSPLYYALARDSQKCVHTLLNFMIELSKDHLKYDTYIQYNFALSDDFFNIIKLPSQVITDYIESIFIVVKDKELPNSLKCLIPPVLLTSNHTKIYFYDFHNGCGPLKDHEQQEIFVEFRTTPMKLDLTHGSLECFKLLCSLAKSPNQKIYSTKLISTIIDYKYREFRLVILFMAMILWINIILMLLCVTIYPESIPMNIGYLIINILLLAHEIIEFIYEGMYVYIRCLRNHLDFFSLIVSFLWIGNNFCYIFDSMPALWLMIVLNFIKGLNGFRAFDNTRFYIRLIARTIKDAYSFLFIFCYTTLAFGALYSVSSDSNTSSFSQLWQIAYELNLGAFNNKEGFSLQYIYFMLASSINVIMMLNLLISILGDSFDKFQIEAKEIDYLEKLKLIIELEGFYLILRKKKNKGYVQLCDIDSHEEGEEKWSGKIKEIENKIDKLSKNILKRFNKIDTRQDKVSKAFESIEKSISRMRKESNQRIDDLALKIELRNK</sequence>
<dbReference type="PANTHER" id="PTHR19879:SF9">
    <property type="entry name" value="TRANSCRIPTION INITIATION FACTOR TFIID SUBUNIT 5"/>
    <property type="match status" value="1"/>
</dbReference>
<feature type="transmembrane region" description="Helical" evidence="4">
    <location>
        <begin position="1154"/>
        <end position="1176"/>
    </location>
</feature>
<feature type="repeat" description="WD" evidence="3">
    <location>
        <begin position="164"/>
        <end position="198"/>
    </location>
</feature>
<dbReference type="OrthoDB" id="1068471at2759"/>
<feature type="repeat" description="WD" evidence="3">
    <location>
        <begin position="373"/>
        <end position="408"/>
    </location>
</feature>
<protein>
    <submittedName>
        <fullName evidence="5">Uncharacterized protein</fullName>
    </submittedName>
</protein>
<keyword evidence="2" id="KW-0677">Repeat</keyword>
<keyword evidence="4" id="KW-0812">Transmembrane</keyword>
<feature type="transmembrane region" description="Helical" evidence="4">
    <location>
        <begin position="1005"/>
        <end position="1025"/>
    </location>
</feature>
<dbReference type="Gene3D" id="2.130.10.10">
    <property type="entry name" value="YVTN repeat-like/Quinoprotein amine dehydrogenase"/>
    <property type="match status" value="5"/>
</dbReference>
<feature type="transmembrane region" description="Helical" evidence="4">
    <location>
        <begin position="1061"/>
        <end position="1080"/>
    </location>
</feature>
<dbReference type="InterPro" id="IPR001680">
    <property type="entry name" value="WD40_rpt"/>
</dbReference>
<feature type="repeat" description="WD" evidence="3">
    <location>
        <begin position="206"/>
        <end position="238"/>
    </location>
</feature>
<evidence type="ECO:0000256" key="2">
    <source>
        <dbReference type="ARBA" id="ARBA00022737"/>
    </source>
</evidence>
<reference evidence="5 6" key="1">
    <citation type="submission" date="2016-11" db="EMBL/GenBank/DDBJ databases">
        <title>The macronuclear genome of Stentor coeruleus: a giant cell with tiny introns.</title>
        <authorList>
            <person name="Slabodnick M."/>
            <person name="Ruby J.G."/>
            <person name="Reiff S.B."/>
            <person name="Swart E.C."/>
            <person name="Gosai S."/>
            <person name="Prabakaran S."/>
            <person name="Witkowska E."/>
            <person name="Larue G.E."/>
            <person name="Fisher S."/>
            <person name="Freeman R.M."/>
            <person name="Gunawardena J."/>
            <person name="Chu W."/>
            <person name="Stover N.A."/>
            <person name="Gregory B.D."/>
            <person name="Nowacki M."/>
            <person name="Derisi J."/>
            <person name="Roy S.W."/>
            <person name="Marshall W.F."/>
            <person name="Sood P."/>
        </authorList>
    </citation>
    <scope>NUCLEOTIDE SEQUENCE [LARGE SCALE GENOMIC DNA]</scope>
    <source>
        <strain evidence="5">WM001</strain>
    </source>
</reference>
<feature type="repeat" description="WD" evidence="3">
    <location>
        <begin position="248"/>
        <end position="289"/>
    </location>
</feature>
<dbReference type="Gene3D" id="3.90.20.10">
    <property type="match status" value="1"/>
</dbReference>
<organism evidence="5 6">
    <name type="scientific">Stentor coeruleus</name>
    <dbReference type="NCBI Taxonomy" id="5963"/>
    <lineage>
        <taxon>Eukaryota</taxon>
        <taxon>Sar</taxon>
        <taxon>Alveolata</taxon>
        <taxon>Ciliophora</taxon>
        <taxon>Postciliodesmatophora</taxon>
        <taxon>Heterotrichea</taxon>
        <taxon>Heterotrichida</taxon>
        <taxon>Stentoridae</taxon>
        <taxon>Stentor</taxon>
    </lineage>
</organism>
<dbReference type="PRINTS" id="PR00320">
    <property type="entry name" value="GPROTEINBRPT"/>
</dbReference>
<dbReference type="PROSITE" id="PS50082">
    <property type="entry name" value="WD_REPEATS_2"/>
    <property type="match status" value="8"/>
</dbReference>
<feature type="transmembrane region" description="Helical" evidence="4">
    <location>
        <begin position="1101"/>
        <end position="1120"/>
    </location>
</feature>
<keyword evidence="1 3" id="KW-0853">WD repeat</keyword>
<comment type="caution">
    <text evidence="5">The sequence shown here is derived from an EMBL/GenBank/DDBJ whole genome shotgun (WGS) entry which is preliminary data.</text>
</comment>
<feature type="repeat" description="WD" evidence="3">
    <location>
        <begin position="80"/>
        <end position="121"/>
    </location>
</feature>
<dbReference type="Proteomes" id="UP000187209">
    <property type="component" value="Unassembled WGS sequence"/>
</dbReference>
<evidence type="ECO:0000256" key="4">
    <source>
        <dbReference type="SAM" id="Phobius"/>
    </source>
</evidence>
<evidence type="ECO:0000313" key="5">
    <source>
        <dbReference type="EMBL" id="OMJ96038.1"/>
    </source>
</evidence>
<name>A0A1R2D448_9CILI</name>
<feature type="transmembrane region" description="Helical" evidence="4">
    <location>
        <begin position="975"/>
        <end position="999"/>
    </location>
</feature>
<feature type="repeat" description="WD" evidence="3">
    <location>
        <begin position="664"/>
        <end position="695"/>
    </location>
</feature>
<dbReference type="CDD" id="cd00200">
    <property type="entry name" value="WD40"/>
    <property type="match status" value="2"/>
</dbReference>
<evidence type="ECO:0000313" key="6">
    <source>
        <dbReference type="Proteomes" id="UP000187209"/>
    </source>
</evidence>
<keyword evidence="4" id="KW-0472">Membrane</keyword>
<dbReference type="InterPro" id="IPR015943">
    <property type="entry name" value="WD40/YVTN_repeat-like_dom_sf"/>
</dbReference>
<dbReference type="PROSITE" id="PS00678">
    <property type="entry name" value="WD_REPEATS_1"/>
    <property type="match status" value="3"/>
</dbReference>
<keyword evidence="6" id="KW-1185">Reference proteome</keyword>
<dbReference type="PANTHER" id="PTHR19879">
    <property type="entry name" value="TRANSCRIPTION INITIATION FACTOR TFIID"/>
    <property type="match status" value="1"/>
</dbReference>
<proteinExistence type="predicted"/>
<dbReference type="SUPFAM" id="SSF50978">
    <property type="entry name" value="WD40 repeat-like"/>
    <property type="match status" value="3"/>
</dbReference>
<dbReference type="SMART" id="SM00320">
    <property type="entry name" value="WD40"/>
    <property type="match status" value="13"/>
</dbReference>
<dbReference type="InterPro" id="IPR036322">
    <property type="entry name" value="WD40_repeat_dom_sf"/>
</dbReference>
<gene>
    <name evidence="5" type="ORF">SteCoe_420</name>
</gene>
<evidence type="ECO:0000256" key="1">
    <source>
        <dbReference type="ARBA" id="ARBA00022574"/>
    </source>
</evidence>
<evidence type="ECO:0000256" key="3">
    <source>
        <dbReference type="PROSITE-ProRule" id="PRU00221"/>
    </source>
</evidence>
<feature type="repeat" description="WD" evidence="3">
    <location>
        <begin position="415"/>
        <end position="456"/>
    </location>
</feature>
<dbReference type="PROSITE" id="PS50294">
    <property type="entry name" value="WD_REPEATS_REGION"/>
    <property type="match status" value="8"/>
</dbReference>
<feature type="repeat" description="WD" evidence="3">
    <location>
        <begin position="331"/>
        <end position="372"/>
    </location>
</feature>
<dbReference type="InterPro" id="IPR020472">
    <property type="entry name" value="WD40_PAC1"/>
</dbReference>
<accession>A0A1R2D448</accession>
<dbReference type="EMBL" id="MPUH01000004">
    <property type="protein sequence ID" value="OMJ96038.1"/>
    <property type="molecule type" value="Genomic_DNA"/>
</dbReference>
<dbReference type="InterPro" id="IPR019775">
    <property type="entry name" value="WD40_repeat_CS"/>
</dbReference>
<keyword evidence="4" id="KW-1133">Transmembrane helix</keyword>